<feature type="transmembrane region" description="Helical" evidence="2">
    <location>
        <begin position="80"/>
        <end position="97"/>
    </location>
</feature>
<evidence type="ECO:0000313" key="3">
    <source>
        <dbReference type="EMBL" id="QWC10258.1"/>
    </source>
</evidence>
<accession>A0A975M5B3</accession>
<dbReference type="EMBL" id="CP076022">
    <property type="protein sequence ID" value="QWC10258.1"/>
    <property type="molecule type" value="Genomic_DNA"/>
</dbReference>
<organism evidence="3 4">
    <name type="scientific">Arthrobacter jiangjiafuii</name>
    <dbReference type="NCBI Taxonomy" id="2817475"/>
    <lineage>
        <taxon>Bacteria</taxon>
        <taxon>Bacillati</taxon>
        <taxon>Actinomycetota</taxon>
        <taxon>Actinomycetes</taxon>
        <taxon>Micrococcales</taxon>
        <taxon>Micrococcaceae</taxon>
        <taxon>Arthrobacter</taxon>
    </lineage>
</organism>
<reference evidence="3 4" key="1">
    <citation type="submission" date="2021-05" db="EMBL/GenBank/DDBJ databases">
        <title>Novel species in genus Arthrobacter.</title>
        <authorList>
            <person name="Zhang G."/>
        </authorList>
    </citation>
    <scope>NUCLEOTIDE SEQUENCE [LARGE SCALE GENOMIC DNA]</scope>
    <source>
        <strain evidence="4">zg-ZUI227</strain>
    </source>
</reference>
<dbReference type="Proteomes" id="UP000676885">
    <property type="component" value="Chromosome"/>
</dbReference>
<evidence type="ECO:0000256" key="1">
    <source>
        <dbReference type="SAM" id="MobiDB-lite"/>
    </source>
</evidence>
<proteinExistence type="predicted"/>
<feature type="transmembrane region" description="Helical" evidence="2">
    <location>
        <begin position="51"/>
        <end position="74"/>
    </location>
</feature>
<feature type="region of interest" description="Disordered" evidence="1">
    <location>
        <begin position="119"/>
        <end position="160"/>
    </location>
</feature>
<name>A0A975M5B3_9MICC</name>
<evidence type="ECO:0000313" key="4">
    <source>
        <dbReference type="Proteomes" id="UP000676885"/>
    </source>
</evidence>
<evidence type="ECO:0000256" key="2">
    <source>
        <dbReference type="SAM" id="Phobius"/>
    </source>
</evidence>
<keyword evidence="2" id="KW-0812">Transmembrane</keyword>
<dbReference type="RefSeq" id="WP_210226879.1">
    <property type="nucleotide sequence ID" value="NZ_CP076022.1"/>
</dbReference>
<sequence length="160" mass="17347">MGTFITVILISLFFGFWAALGVLRLNKGRELKKLRRDSATDGRVRFRRKGVIGLIGLMGFIALCIGAFAALTLYFEVNRYVGIAIMIFGISFGRQLYLNKLGEPFMIVDASGKQLDVKPVPALKDGDPSGAPAPVQAPVVPPYPGFDQNPQGTGGYARKP</sequence>
<keyword evidence="2" id="KW-0472">Membrane</keyword>
<keyword evidence="4" id="KW-1185">Reference proteome</keyword>
<feature type="transmembrane region" description="Helical" evidence="2">
    <location>
        <begin position="6"/>
        <end position="26"/>
    </location>
</feature>
<dbReference type="KEGG" id="ajg:KKR91_00950"/>
<gene>
    <name evidence="3" type="ORF">KKR91_00950</name>
</gene>
<dbReference type="AlphaFoldDB" id="A0A975M5B3"/>
<protein>
    <submittedName>
        <fullName evidence="3">Uncharacterized protein</fullName>
    </submittedName>
</protein>
<keyword evidence="2" id="KW-1133">Transmembrane helix</keyword>